<dbReference type="InterPro" id="IPR000719">
    <property type="entry name" value="Prot_kinase_dom"/>
</dbReference>
<dbReference type="Gene3D" id="1.10.510.10">
    <property type="entry name" value="Transferase(Phosphotransferase) domain 1"/>
    <property type="match status" value="1"/>
</dbReference>
<dbReference type="SMART" id="SM00220">
    <property type="entry name" value="S_TKc"/>
    <property type="match status" value="1"/>
</dbReference>
<dbReference type="PANTHER" id="PTHR33112:SF10">
    <property type="entry name" value="TOL"/>
    <property type="match status" value="1"/>
</dbReference>
<dbReference type="PANTHER" id="PTHR33112">
    <property type="entry name" value="DOMAIN PROTEIN, PUTATIVE-RELATED"/>
    <property type="match status" value="1"/>
</dbReference>
<keyword evidence="3" id="KW-1185">Reference proteome</keyword>
<protein>
    <submittedName>
        <fullName evidence="2">Serine/threonine protein kinase-44</fullName>
    </submittedName>
</protein>
<dbReference type="Pfam" id="PF06985">
    <property type="entry name" value="HET"/>
    <property type="match status" value="1"/>
</dbReference>
<dbReference type="AlphaFoldDB" id="A0A2P5I524"/>
<proteinExistence type="predicted"/>
<evidence type="ECO:0000313" key="2">
    <source>
        <dbReference type="EMBL" id="POS77581.1"/>
    </source>
</evidence>
<keyword evidence="2" id="KW-0418">Kinase</keyword>
<dbReference type="EMBL" id="MAVT02000257">
    <property type="protein sequence ID" value="POS77581.1"/>
    <property type="molecule type" value="Genomic_DNA"/>
</dbReference>
<dbReference type="OrthoDB" id="5125733at2759"/>
<feature type="domain" description="Protein kinase" evidence="1">
    <location>
        <begin position="1"/>
        <end position="375"/>
    </location>
</feature>
<accession>A0A2P5I524</accession>
<dbReference type="Pfam" id="PF00069">
    <property type="entry name" value="Pkinase"/>
    <property type="match status" value="1"/>
</dbReference>
<comment type="caution">
    <text evidence="2">The sequence shown here is derived from an EMBL/GenBank/DDBJ whole genome shotgun (WGS) entry which is preliminary data.</text>
</comment>
<dbReference type="Proteomes" id="UP000094444">
    <property type="component" value="Unassembled WGS sequence"/>
</dbReference>
<dbReference type="CDD" id="cd00180">
    <property type="entry name" value="PKc"/>
    <property type="match status" value="1"/>
</dbReference>
<dbReference type="InterPro" id="IPR011009">
    <property type="entry name" value="Kinase-like_dom_sf"/>
</dbReference>
<dbReference type="SUPFAM" id="SSF56112">
    <property type="entry name" value="Protein kinase-like (PK-like)"/>
    <property type="match status" value="1"/>
</dbReference>
<evidence type="ECO:0000259" key="1">
    <source>
        <dbReference type="PROSITE" id="PS50011"/>
    </source>
</evidence>
<name>A0A2P5I524_DIAHE</name>
<dbReference type="InterPro" id="IPR010730">
    <property type="entry name" value="HET"/>
</dbReference>
<dbReference type="GO" id="GO:0004674">
    <property type="term" value="F:protein serine/threonine kinase activity"/>
    <property type="evidence" value="ECO:0007669"/>
    <property type="project" value="UniProtKB-KW"/>
</dbReference>
<evidence type="ECO:0000313" key="3">
    <source>
        <dbReference type="Proteomes" id="UP000094444"/>
    </source>
</evidence>
<keyword evidence="2" id="KW-0723">Serine/threonine-protein kinase</keyword>
<dbReference type="GO" id="GO:0005524">
    <property type="term" value="F:ATP binding"/>
    <property type="evidence" value="ECO:0007669"/>
    <property type="project" value="InterPro"/>
</dbReference>
<dbReference type="STRING" id="158607.A0A2P5I524"/>
<dbReference type="InParanoid" id="A0A2P5I524"/>
<sequence>MLRSSWGGHGDLGSLVNFITSRGRKVFAISLRTGLDSNFASKAIAQFQEIGIDDDSLPLTEQAFIDSESKSLRRPWNNFRNSNVALKKLHRAYTTNGKMMQELQEQWQREVNAHREITECNHANIIKFLVAITRDYERYLMFEWADGGNLRDFWLNHNPHLTSTLVEDVIRQLHGLASALSEIHDRNYRHGDLKPENILRFKTPGSPNWKVDVGTLKICDMGLTKYHHLATQLRQDPTNTRFTTWRYEPPEATENDKPWPRRYDTWSLGCIMLEFIVWIVCGVKKFNEFNQKIVNEFGKQIHYFEPVMINGRRGFRVHQAVSATMEELTQYAECKAGKTALGDVLEIVKTKLLVVGLDDPSTRTANAHSRAHSRTLKEDLAKIIERGEMDPSYWVKGENSNGVPHIHTPQAGHSQLEPPNSLTVNRKHYSGSFQSLLTTDRSYLLFAKLTGGMGLNDIWKFHVDNNFASKIVSKILAAAHVPQVTSSEDRCAQCRELELYSPRFKLIDNWEELQARRHTCDFCKMRWDLCSHLDREEFPVLKFHCEQSMLMLGGLDLPVLAYVALSHPWGKGPHFCTTRANIAAHRKRIDLEALPAMFQDAVITTRELGLRYLWIDSICIVQGEGGDFDEEAKRMEDVFSSAFCVVAASSAQRQKDGFLNRRQRQDRGLDFLTFEHEEVPPLYVSRFMDDFNRDVLEAPLSKRGWVLQERALSRRTIYFTDNQAYWECGKGVRSENLTKMDNKLVSFLGDPNFPSKLSNDTTSRGEKIRLYEELYRQYTRLEFTHISDRPIAIAGLEMRLIRDLKAQGGYGVFDDGRSLFQRSLLWMRARGSRTMTKIQTAPSLPVPSWSWMGYDGAIDYLDIPLADVKWLRDAIKSPWAAGASDTWHTGDGKEFVELEARAWNFTPPGARMEAQKEMELFCDTQDEVDWEAEDVMCVMVGMEENDCTIEEKKHFVLIVQVSRESGGSKGEDVYKRFGVGHMKGKYISKNSRRKPIVIR</sequence>
<keyword evidence="2" id="KW-0808">Transferase</keyword>
<dbReference type="PROSITE" id="PS50011">
    <property type="entry name" value="PROTEIN_KINASE_DOM"/>
    <property type="match status" value="1"/>
</dbReference>
<gene>
    <name evidence="2" type="ORF">DHEL01_v204019</name>
</gene>
<reference evidence="2" key="1">
    <citation type="submission" date="2017-09" db="EMBL/GenBank/DDBJ databases">
        <title>Polyketide synthases of a Diaporthe helianthi virulent isolate.</title>
        <authorList>
            <person name="Baroncelli R."/>
        </authorList>
    </citation>
    <scope>NUCLEOTIDE SEQUENCE [LARGE SCALE GENOMIC DNA]</scope>
    <source>
        <strain evidence="2">7/96</strain>
    </source>
</reference>
<organism evidence="2 3">
    <name type="scientific">Diaporthe helianthi</name>
    <dbReference type="NCBI Taxonomy" id="158607"/>
    <lineage>
        <taxon>Eukaryota</taxon>
        <taxon>Fungi</taxon>
        <taxon>Dikarya</taxon>
        <taxon>Ascomycota</taxon>
        <taxon>Pezizomycotina</taxon>
        <taxon>Sordariomycetes</taxon>
        <taxon>Sordariomycetidae</taxon>
        <taxon>Diaporthales</taxon>
        <taxon>Diaporthaceae</taxon>
        <taxon>Diaporthe</taxon>
    </lineage>
</organism>